<dbReference type="EMBL" id="AGNL01044185">
    <property type="protein sequence ID" value="EJK50107.1"/>
    <property type="molecule type" value="Genomic_DNA"/>
</dbReference>
<dbReference type="eggNOG" id="ENOG502T618">
    <property type="taxonomic scope" value="Eukaryota"/>
</dbReference>
<comment type="caution">
    <text evidence="4">The sequence shown here is derived from an EMBL/GenBank/DDBJ whole genome shotgun (WGS) entry which is preliminary data.</text>
</comment>
<dbReference type="PANTHER" id="PTHR13271:SF137">
    <property type="entry name" value="SET DOMAIN-CONTAINING PROTEIN"/>
    <property type="match status" value="1"/>
</dbReference>
<gene>
    <name evidence="4" type="ORF">THAOC_30954</name>
</gene>
<dbReference type="Proteomes" id="UP000266841">
    <property type="component" value="Unassembled WGS sequence"/>
</dbReference>
<feature type="compositionally biased region" description="Basic residues" evidence="1">
    <location>
        <begin position="50"/>
        <end position="60"/>
    </location>
</feature>
<dbReference type="SUPFAM" id="SSF82199">
    <property type="entry name" value="SET domain"/>
    <property type="match status" value="1"/>
</dbReference>
<dbReference type="InterPro" id="IPR050600">
    <property type="entry name" value="SETD3_SETD6_MTase"/>
</dbReference>
<dbReference type="GO" id="GO:0016279">
    <property type="term" value="F:protein-lysine N-methyltransferase activity"/>
    <property type="evidence" value="ECO:0007669"/>
    <property type="project" value="TreeGrafter"/>
</dbReference>
<feature type="region of interest" description="Disordered" evidence="1">
    <location>
        <begin position="48"/>
        <end position="77"/>
    </location>
</feature>
<protein>
    <recommendedName>
        <fullName evidence="3">SET domain-containing protein</fullName>
    </recommendedName>
</protein>
<organism evidence="4 5">
    <name type="scientific">Thalassiosira oceanica</name>
    <name type="common">Marine diatom</name>
    <dbReference type="NCBI Taxonomy" id="159749"/>
    <lineage>
        <taxon>Eukaryota</taxon>
        <taxon>Sar</taxon>
        <taxon>Stramenopiles</taxon>
        <taxon>Ochrophyta</taxon>
        <taxon>Bacillariophyta</taxon>
        <taxon>Coscinodiscophyceae</taxon>
        <taxon>Thalassiosirophycidae</taxon>
        <taxon>Thalassiosirales</taxon>
        <taxon>Thalassiosiraceae</taxon>
        <taxon>Thalassiosira</taxon>
    </lineage>
</organism>
<name>K0RTY4_THAOC</name>
<reference evidence="4 5" key="1">
    <citation type="journal article" date="2012" name="Genome Biol.">
        <title>Genome and low-iron response of an oceanic diatom adapted to chronic iron limitation.</title>
        <authorList>
            <person name="Lommer M."/>
            <person name="Specht M."/>
            <person name="Roy A.S."/>
            <person name="Kraemer L."/>
            <person name="Andreson R."/>
            <person name="Gutowska M.A."/>
            <person name="Wolf J."/>
            <person name="Bergner S.V."/>
            <person name="Schilhabel M.B."/>
            <person name="Klostermeier U.C."/>
            <person name="Beiko R.G."/>
            <person name="Rosenstiel P."/>
            <person name="Hippler M."/>
            <person name="Laroche J."/>
        </authorList>
    </citation>
    <scope>NUCLEOTIDE SEQUENCE [LARGE SCALE GENOMIC DNA]</scope>
    <source>
        <strain evidence="4 5">CCMP1005</strain>
    </source>
</reference>
<dbReference type="PROSITE" id="PS50280">
    <property type="entry name" value="SET"/>
    <property type="match status" value="1"/>
</dbReference>
<evidence type="ECO:0000259" key="3">
    <source>
        <dbReference type="PROSITE" id="PS50280"/>
    </source>
</evidence>
<feature type="signal peptide" evidence="2">
    <location>
        <begin position="1"/>
        <end position="21"/>
    </location>
</feature>
<evidence type="ECO:0000313" key="5">
    <source>
        <dbReference type="Proteomes" id="UP000266841"/>
    </source>
</evidence>
<feature type="chain" id="PRO_5003840571" description="SET domain-containing protein" evidence="2">
    <location>
        <begin position="22"/>
        <end position="426"/>
    </location>
</feature>
<sequence>MKRRITAGCVILLNLLFDADGFLSSEIGRHPHLDAYANLVTSSQLNLAKTKTKKKNKKQSKTGGGGLKGFGGSKSSSVTAGAIDRSKSALNFYNYLSKNGAESNLERVGLGYFPLKIDDDTTIQLRGVIALKDISKGDPIIEIPYRMALDLGRESADPTLPATAFLQKYCAWRSGADVPPGDRDRGDYFDMLPPFLSDDCLGSTDFFSDSALDMLQSPMVKEETLERKKLVKLRYERDIESMTQMSSNLYQWDGEAATEDHLHWASWIITSRVLTVQGPPESSFSNRLLIPLIDMCNHSRESPHILTGRAMPGGLLKVVAGVDVKAGDAIDICYGGGVEGNDRFIQDYGFLDSSPEAYKIVAKKLLGKGRSIAKMTAAEQEVELQSLKATTLEEDETLLGNCSEIDERAALGYRIGMKHAIRRLRG</sequence>
<keyword evidence="5" id="KW-1185">Reference proteome</keyword>
<dbReference type="OMA" id="IPLIDMC"/>
<dbReference type="InterPro" id="IPR046341">
    <property type="entry name" value="SET_dom_sf"/>
</dbReference>
<dbReference type="InterPro" id="IPR001214">
    <property type="entry name" value="SET_dom"/>
</dbReference>
<proteinExistence type="predicted"/>
<evidence type="ECO:0000256" key="1">
    <source>
        <dbReference type="SAM" id="MobiDB-lite"/>
    </source>
</evidence>
<feature type="compositionally biased region" description="Gly residues" evidence="1">
    <location>
        <begin position="62"/>
        <end position="72"/>
    </location>
</feature>
<dbReference type="AlphaFoldDB" id="K0RTY4"/>
<keyword evidence="2" id="KW-0732">Signal</keyword>
<dbReference type="CDD" id="cd10527">
    <property type="entry name" value="SET_LSMT"/>
    <property type="match status" value="1"/>
</dbReference>
<evidence type="ECO:0000313" key="4">
    <source>
        <dbReference type="EMBL" id="EJK50107.1"/>
    </source>
</evidence>
<feature type="domain" description="SET" evidence="3">
    <location>
        <begin position="106"/>
        <end position="335"/>
    </location>
</feature>
<dbReference type="PANTHER" id="PTHR13271">
    <property type="entry name" value="UNCHARACTERIZED PUTATIVE METHYLTRANSFERASE"/>
    <property type="match status" value="1"/>
</dbReference>
<dbReference type="Gene3D" id="3.90.1410.10">
    <property type="entry name" value="set domain protein methyltransferase, domain 1"/>
    <property type="match status" value="1"/>
</dbReference>
<dbReference type="OrthoDB" id="40053at2759"/>
<evidence type="ECO:0000256" key="2">
    <source>
        <dbReference type="SAM" id="SignalP"/>
    </source>
</evidence>
<accession>K0RTY4</accession>